<evidence type="ECO:0000259" key="2">
    <source>
        <dbReference type="Pfam" id="PF03703"/>
    </source>
</evidence>
<keyword evidence="1" id="KW-1133">Transmembrane helix</keyword>
<proteinExistence type="predicted"/>
<evidence type="ECO:0000313" key="4">
    <source>
        <dbReference type="Proteomes" id="UP000178908"/>
    </source>
</evidence>
<evidence type="ECO:0000256" key="1">
    <source>
        <dbReference type="SAM" id="Phobius"/>
    </source>
</evidence>
<protein>
    <recommendedName>
        <fullName evidence="2">YdbS-like PH domain-containing protein</fullName>
    </recommendedName>
</protein>
<feature type="transmembrane region" description="Helical" evidence="1">
    <location>
        <begin position="53"/>
        <end position="80"/>
    </location>
</feature>
<sequence length="172" mass="19868">MIELEPGEKIVLKVRRHKLGLIFESMFLFLFLVLPPLLFWVSERAVVIKGNDLALFVSLYSLVLLIAWMIFFVIWTRYYLDVLIITDKRIIYVDQKGFFSREVATLNLDKIQDITITISGILATFLDFGTVKIQTAGESTEFIMRDVPEPSKIKSIIYELHHKQSTPPNSIT</sequence>
<dbReference type="PANTHER" id="PTHR37938:SF1">
    <property type="entry name" value="BLL0215 PROTEIN"/>
    <property type="match status" value="1"/>
</dbReference>
<evidence type="ECO:0000313" key="3">
    <source>
        <dbReference type="EMBL" id="OGN08662.1"/>
    </source>
</evidence>
<name>A0A1F8F686_9BACT</name>
<feature type="domain" description="YdbS-like PH" evidence="2">
    <location>
        <begin position="84"/>
        <end position="156"/>
    </location>
</feature>
<dbReference type="PANTHER" id="PTHR37938">
    <property type="entry name" value="BLL0215 PROTEIN"/>
    <property type="match status" value="1"/>
</dbReference>
<dbReference type="InterPro" id="IPR005182">
    <property type="entry name" value="YdbS-like_PH"/>
</dbReference>
<dbReference type="Pfam" id="PF03703">
    <property type="entry name" value="bPH_2"/>
    <property type="match status" value="1"/>
</dbReference>
<accession>A0A1F8F686</accession>
<dbReference type="AlphaFoldDB" id="A0A1F8F686"/>
<comment type="caution">
    <text evidence="3">The sequence shown here is derived from an EMBL/GenBank/DDBJ whole genome shotgun (WGS) entry which is preliminary data.</text>
</comment>
<keyword evidence="1" id="KW-0812">Transmembrane</keyword>
<dbReference type="EMBL" id="MGJO01000044">
    <property type="protein sequence ID" value="OGN08662.1"/>
    <property type="molecule type" value="Genomic_DNA"/>
</dbReference>
<reference evidence="3 4" key="1">
    <citation type="journal article" date="2016" name="Nat. Commun.">
        <title>Thousands of microbial genomes shed light on interconnected biogeochemical processes in an aquifer system.</title>
        <authorList>
            <person name="Anantharaman K."/>
            <person name="Brown C.T."/>
            <person name="Hug L.A."/>
            <person name="Sharon I."/>
            <person name="Castelle C.J."/>
            <person name="Probst A.J."/>
            <person name="Thomas B.C."/>
            <person name="Singh A."/>
            <person name="Wilkins M.J."/>
            <person name="Karaoz U."/>
            <person name="Brodie E.L."/>
            <person name="Williams K.H."/>
            <person name="Hubbard S.S."/>
            <person name="Banfield J.F."/>
        </authorList>
    </citation>
    <scope>NUCLEOTIDE SEQUENCE [LARGE SCALE GENOMIC DNA]</scope>
</reference>
<keyword evidence="1" id="KW-0472">Membrane</keyword>
<dbReference type="Proteomes" id="UP000178908">
    <property type="component" value="Unassembled WGS sequence"/>
</dbReference>
<gene>
    <name evidence="3" type="ORF">A3C61_03730</name>
</gene>
<organism evidence="3 4">
    <name type="scientific">Candidatus Yanofskybacteria bacterium RIFCSPHIGHO2_02_FULL_39_10</name>
    <dbReference type="NCBI Taxonomy" id="1802674"/>
    <lineage>
        <taxon>Bacteria</taxon>
        <taxon>Candidatus Yanofskyibacteriota</taxon>
    </lineage>
</organism>
<feature type="transmembrane region" description="Helical" evidence="1">
    <location>
        <begin position="21"/>
        <end position="41"/>
    </location>
</feature>